<dbReference type="HOGENOM" id="CLU_018299_1_2_1"/>
<evidence type="ECO:0000313" key="6">
    <source>
        <dbReference type="Proteomes" id="UP000007266"/>
    </source>
</evidence>
<proteinExistence type="inferred from homology"/>
<dbReference type="OMA" id="INFMAPN"/>
<dbReference type="Pfam" id="PF13339">
    <property type="entry name" value="AATF-Che1"/>
    <property type="match status" value="1"/>
</dbReference>
<dbReference type="PANTHER" id="PTHR15565">
    <property type="entry name" value="AATF PROTEIN APOPTOSIS ANTAGONIZING TRANSCRIPTION FACTOR"/>
    <property type="match status" value="1"/>
</dbReference>
<dbReference type="PANTHER" id="PTHR15565:SF0">
    <property type="entry name" value="PROTEIN AATF"/>
    <property type="match status" value="1"/>
</dbReference>
<dbReference type="FunCoup" id="D6WPL3">
    <property type="interactions" value="1610"/>
</dbReference>
<comment type="similarity">
    <text evidence="1">Belongs to the AATF family.</text>
</comment>
<dbReference type="InterPro" id="IPR025160">
    <property type="entry name" value="AATF"/>
</dbReference>
<gene>
    <name evidence="5" type="primary">AUGUSTUS-3.0.2_09771</name>
    <name evidence="5" type="ORF">TcasGA2_TC009771</name>
</gene>
<dbReference type="Pfam" id="PF08164">
    <property type="entry name" value="TRAUB"/>
    <property type="match status" value="1"/>
</dbReference>
<reference evidence="5 6" key="2">
    <citation type="journal article" date="2010" name="Nucleic Acids Res.">
        <title>BeetleBase in 2010: revisions to provide comprehensive genomic information for Tribolium castaneum.</title>
        <authorList>
            <person name="Kim H.S."/>
            <person name="Murphy T."/>
            <person name="Xia J."/>
            <person name="Caragea D."/>
            <person name="Park Y."/>
            <person name="Beeman R.W."/>
            <person name="Lorenzen M.D."/>
            <person name="Butcher S."/>
            <person name="Manak J.R."/>
            <person name="Brown S.J."/>
        </authorList>
    </citation>
    <scope>GENOME REANNOTATION</scope>
    <source>
        <strain evidence="5 6">Georgia GA2</strain>
    </source>
</reference>
<dbReference type="EMBL" id="KQ971354">
    <property type="protein sequence ID" value="EFA06829.2"/>
    <property type="molecule type" value="Genomic_DNA"/>
</dbReference>
<dbReference type="Proteomes" id="UP000007266">
    <property type="component" value="Linkage group 7"/>
</dbReference>
<dbReference type="InterPro" id="IPR012617">
    <property type="entry name" value="AATF_C"/>
</dbReference>
<evidence type="ECO:0000259" key="3">
    <source>
        <dbReference type="Pfam" id="PF08164"/>
    </source>
</evidence>
<feature type="region of interest" description="Disordered" evidence="2">
    <location>
        <begin position="247"/>
        <end position="286"/>
    </location>
</feature>
<dbReference type="AlphaFoldDB" id="D6WPL3"/>
<dbReference type="GO" id="GO:0005730">
    <property type="term" value="C:nucleolus"/>
    <property type="evidence" value="ECO:0000318"/>
    <property type="project" value="GO_Central"/>
</dbReference>
<name>D6WPL3_TRICA</name>
<evidence type="ECO:0000256" key="1">
    <source>
        <dbReference type="ARBA" id="ARBA00008966"/>
    </source>
</evidence>
<evidence type="ECO:0000313" key="5">
    <source>
        <dbReference type="EMBL" id="EFA06829.2"/>
    </source>
</evidence>
<feature type="domain" description="Apoptosis-antagonizing transcription factor C-terminal" evidence="3">
    <location>
        <begin position="385"/>
        <end position="467"/>
    </location>
</feature>
<feature type="compositionally biased region" description="Acidic residues" evidence="2">
    <location>
        <begin position="112"/>
        <end position="148"/>
    </location>
</feature>
<dbReference type="InterPro" id="IPR039223">
    <property type="entry name" value="AATF/Bfr2"/>
</dbReference>
<reference evidence="5 6" key="1">
    <citation type="journal article" date="2008" name="Nature">
        <title>The genome of the model beetle and pest Tribolium castaneum.</title>
        <authorList>
            <consortium name="Tribolium Genome Sequencing Consortium"/>
            <person name="Richards S."/>
            <person name="Gibbs R.A."/>
            <person name="Weinstock G.M."/>
            <person name="Brown S.J."/>
            <person name="Denell R."/>
            <person name="Beeman R.W."/>
            <person name="Gibbs R."/>
            <person name="Beeman R.W."/>
            <person name="Brown S.J."/>
            <person name="Bucher G."/>
            <person name="Friedrich M."/>
            <person name="Grimmelikhuijzen C.J."/>
            <person name="Klingler M."/>
            <person name="Lorenzen M."/>
            <person name="Richards S."/>
            <person name="Roth S."/>
            <person name="Schroder R."/>
            <person name="Tautz D."/>
            <person name="Zdobnov E.M."/>
            <person name="Muzny D."/>
            <person name="Gibbs R.A."/>
            <person name="Weinstock G.M."/>
            <person name="Attaway T."/>
            <person name="Bell S."/>
            <person name="Buhay C.J."/>
            <person name="Chandrabose M.N."/>
            <person name="Chavez D."/>
            <person name="Clerk-Blankenburg K.P."/>
            <person name="Cree A."/>
            <person name="Dao M."/>
            <person name="Davis C."/>
            <person name="Chacko J."/>
            <person name="Dinh H."/>
            <person name="Dugan-Rocha S."/>
            <person name="Fowler G."/>
            <person name="Garner T.T."/>
            <person name="Garnes J."/>
            <person name="Gnirke A."/>
            <person name="Hawes A."/>
            <person name="Hernandez J."/>
            <person name="Hines S."/>
            <person name="Holder M."/>
            <person name="Hume J."/>
            <person name="Jhangiani S.N."/>
            <person name="Joshi V."/>
            <person name="Khan Z.M."/>
            <person name="Jackson L."/>
            <person name="Kovar C."/>
            <person name="Kowis A."/>
            <person name="Lee S."/>
            <person name="Lewis L.R."/>
            <person name="Margolis J."/>
            <person name="Morgan M."/>
            <person name="Nazareth L.V."/>
            <person name="Nguyen N."/>
            <person name="Okwuonu G."/>
            <person name="Parker D."/>
            <person name="Richards S."/>
            <person name="Ruiz S.J."/>
            <person name="Santibanez J."/>
            <person name="Savard J."/>
            <person name="Scherer S.E."/>
            <person name="Schneider B."/>
            <person name="Sodergren E."/>
            <person name="Tautz D."/>
            <person name="Vattahil S."/>
            <person name="Villasana D."/>
            <person name="White C.S."/>
            <person name="Wright R."/>
            <person name="Park Y."/>
            <person name="Beeman R.W."/>
            <person name="Lord J."/>
            <person name="Oppert B."/>
            <person name="Lorenzen M."/>
            <person name="Brown S."/>
            <person name="Wang L."/>
            <person name="Savard J."/>
            <person name="Tautz D."/>
            <person name="Richards S."/>
            <person name="Weinstock G."/>
            <person name="Gibbs R.A."/>
            <person name="Liu Y."/>
            <person name="Worley K."/>
            <person name="Weinstock G."/>
            <person name="Elsik C.G."/>
            <person name="Reese J.T."/>
            <person name="Elhaik E."/>
            <person name="Landan G."/>
            <person name="Graur D."/>
            <person name="Arensburger P."/>
            <person name="Atkinson P."/>
            <person name="Beeman R.W."/>
            <person name="Beidler J."/>
            <person name="Brown S.J."/>
            <person name="Demuth J.P."/>
            <person name="Drury D.W."/>
            <person name="Du Y.Z."/>
            <person name="Fujiwara H."/>
            <person name="Lorenzen M."/>
            <person name="Maselli V."/>
            <person name="Osanai M."/>
            <person name="Park Y."/>
            <person name="Robertson H.M."/>
            <person name="Tu Z."/>
            <person name="Wang J.J."/>
            <person name="Wang S."/>
            <person name="Richards S."/>
            <person name="Song H."/>
            <person name="Zhang L."/>
            <person name="Sodergren E."/>
            <person name="Werner D."/>
            <person name="Stanke M."/>
            <person name="Morgenstern B."/>
            <person name="Solovyev V."/>
            <person name="Kosarev P."/>
            <person name="Brown G."/>
            <person name="Chen H.C."/>
            <person name="Ermolaeva O."/>
            <person name="Hlavina W."/>
            <person name="Kapustin Y."/>
            <person name="Kiryutin B."/>
            <person name="Kitts P."/>
            <person name="Maglott D."/>
            <person name="Pruitt K."/>
            <person name="Sapojnikov V."/>
            <person name="Souvorov A."/>
            <person name="Mackey A.J."/>
            <person name="Waterhouse R.M."/>
            <person name="Wyder S."/>
            <person name="Zdobnov E.M."/>
            <person name="Zdobnov E.M."/>
            <person name="Wyder S."/>
            <person name="Kriventseva E.V."/>
            <person name="Kadowaki T."/>
            <person name="Bork P."/>
            <person name="Aranda M."/>
            <person name="Bao R."/>
            <person name="Beermann A."/>
            <person name="Berns N."/>
            <person name="Bolognesi R."/>
            <person name="Bonneton F."/>
            <person name="Bopp D."/>
            <person name="Brown S.J."/>
            <person name="Bucher G."/>
            <person name="Butts T."/>
            <person name="Chaumot A."/>
            <person name="Denell R.E."/>
            <person name="Ferrier D.E."/>
            <person name="Friedrich M."/>
            <person name="Gordon C.M."/>
            <person name="Jindra M."/>
            <person name="Klingler M."/>
            <person name="Lan Q."/>
            <person name="Lattorff H.M."/>
            <person name="Laudet V."/>
            <person name="von Levetsow C."/>
            <person name="Liu Z."/>
            <person name="Lutz R."/>
            <person name="Lynch J.A."/>
            <person name="da Fonseca R.N."/>
            <person name="Posnien N."/>
            <person name="Reuter R."/>
            <person name="Roth S."/>
            <person name="Savard J."/>
            <person name="Schinko J.B."/>
            <person name="Schmitt C."/>
            <person name="Schoppmeier M."/>
            <person name="Schroder R."/>
            <person name="Shippy T.D."/>
            <person name="Simonnet F."/>
            <person name="Marques-Souza H."/>
            <person name="Tautz D."/>
            <person name="Tomoyasu Y."/>
            <person name="Trauner J."/>
            <person name="Van der Zee M."/>
            <person name="Vervoort M."/>
            <person name="Wittkopp N."/>
            <person name="Wimmer E.A."/>
            <person name="Yang X."/>
            <person name="Jones A.K."/>
            <person name="Sattelle D.B."/>
            <person name="Ebert P.R."/>
            <person name="Nelson D."/>
            <person name="Scott J.G."/>
            <person name="Beeman R.W."/>
            <person name="Muthukrishnan S."/>
            <person name="Kramer K.J."/>
            <person name="Arakane Y."/>
            <person name="Beeman R.W."/>
            <person name="Zhu Q."/>
            <person name="Hogenkamp D."/>
            <person name="Dixit R."/>
            <person name="Oppert B."/>
            <person name="Jiang H."/>
            <person name="Zou Z."/>
            <person name="Marshall J."/>
            <person name="Elpidina E."/>
            <person name="Vinokurov K."/>
            <person name="Oppert C."/>
            <person name="Zou Z."/>
            <person name="Evans J."/>
            <person name="Lu Z."/>
            <person name="Zhao P."/>
            <person name="Sumathipala N."/>
            <person name="Altincicek B."/>
            <person name="Vilcinskas A."/>
            <person name="Williams M."/>
            <person name="Hultmark D."/>
            <person name="Hetru C."/>
            <person name="Jiang H."/>
            <person name="Grimmelikhuijzen C.J."/>
            <person name="Hauser F."/>
            <person name="Cazzamali G."/>
            <person name="Williamson M."/>
            <person name="Park Y."/>
            <person name="Li B."/>
            <person name="Tanaka Y."/>
            <person name="Predel R."/>
            <person name="Neupert S."/>
            <person name="Schachtner J."/>
            <person name="Verleyen P."/>
            <person name="Raible F."/>
            <person name="Bork P."/>
            <person name="Friedrich M."/>
            <person name="Walden K.K."/>
            <person name="Robertson H.M."/>
            <person name="Angeli S."/>
            <person name="Foret S."/>
            <person name="Bucher G."/>
            <person name="Schuetz S."/>
            <person name="Maleszka R."/>
            <person name="Wimmer E.A."/>
            <person name="Beeman R.W."/>
            <person name="Lorenzen M."/>
            <person name="Tomoyasu Y."/>
            <person name="Miller S.C."/>
            <person name="Grossmann D."/>
            <person name="Bucher G."/>
        </authorList>
    </citation>
    <scope>NUCLEOTIDE SEQUENCE [LARGE SCALE GENOMIC DNA]</scope>
    <source>
        <strain evidence="5 6">Georgia GA2</strain>
    </source>
</reference>
<dbReference type="OrthoDB" id="5783963at2759"/>
<feature type="region of interest" description="Disordered" evidence="2">
    <location>
        <begin position="66"/>
        <end position="155"/>
    </location>
</feature>
<keyword evidence="6" id="KW-1185">Reference proteome</keyword>
<sequence length="476" mass="54744">MKKKSTGTLADKIAGILNTAPSSIDPEDEVDDATVAKVVEDDVEENEQEDEILSKFRQKNIDLLADLDEKYAGKKTSRKNLRDSDSEDASLGSLDDKEEEEEETETKGSASESEDVEEESSQEDSEGPESNEDLSEDDGELSENDNTEENFKHISDTNVSKQIKKGLCVRNQMAMWENLLEVRIQLQKCLLTANKMPQPEKFKEIKQSDPDFSNKVNETKNKLCDVLDKLLLLQKLLYKQYPETKNLDQTSAQSEKVEDPDDEEIPSDTDVEESGGEEEIVSDTPKKKRKLEYYESEIFEKHKKYKDYRNNIIQKWNDKTRVVVKGGTTSHSVLDQIEYNLSNKDKLIKKTQLKRSQYSILGEEETEDRNSEEYNSEIFDDDDFYHQLLRELIEVKSADVSDPVQLSRQWIQLQNLRSKMKRKIDTRATKGRKIRYAVHSKLVNFMAPIDGNLWTDDAKNELYSSLFGKNKTASNL</sequence>
<dbReference type="eggNOG" id="KOG2773">
    <property type="taxonomic scope" value="Eukaryota"/>
</dbReference>
<evidence type="ECO:0000256" key="2">
    <source>
        <dbReference type="SAM" id="MobiDB-lite"/>
    </source>
</evidence>
<protein>
    <submittedName>
        <fullName evidence="5">Protein Aatf-like Protein</fullName>
    </submittedName>
</protein>
<dbReference type="STRING" id="7070.D6WPL3"/>
<evidence type="ECO:0000259" key="4">
    <source>
        <dbReference type="Pfam" id="PF13339"/>
    </source>
</evidence>
<feature type="compositionally biased region" description="Acidic residues" evidence="2">
    <location>
        <begin position="258"/>
        <end position="281"/>
    </location>
</feature>
<dbReference type="KEGG" id="tca:655070"/>
<accession>D6WPL3</accession>
<feature type="domain" description="AATF leucine zipper-containing" evidence="4">
    <location>
        <begin position="163"/>
        <end position="319"/>
    </location>
</feature>
<dbReference type="InParanoid" id="D6WPL3"/>
<organism evidence="5 6">
    <name type="scientific">Tribolium castaneum</name>
    <name type="common">Red flour beetle</name>
    <dbReference type="NCBI Taxonomy" id="7070"/>
    <lineage>
        <taxon>Eukaryota</taxon>
        <taxon>Metazoa</taxon>
        <taxon>Ecdysozoa</taxon>
        <taxon>Arthropoda</taxon>
        <taxon>Hexapoda</taxon>
        <taxon>Insecta</taxon>
        <taxon>Pterygota</taxon>
        <taxon>Neoptera</taxon>
        <taxon>Endopterygota</taxon>
        <taxon>Coleoptera</taxon>
        <taxon>Polyphaga</taxon>
        <taxon>Cucujiformia</taxon>
        <taxon>Tenebrionidae</taxon>
        <taxon>Tenebrionidae incertae sedis</taxon>
        <taxon>Tribolium</taxon>
    </lineage>
</organism>